<dbReference type="AlphaFoldDB" id="A0ABD1C2S3"/>
<name>A0ABD1C2S3_CARAN</name>
<dbReference type="EMBL" id="JBANAX010000066">
    <property type="protein sequence ID" value="KAL1223763.1"/>
    <property type="molecule type" value="Genomic_DNA"/>
</dbReference>
<dbReference type="Proteomes" id="UP001558713">
    <property type="component" value="Unassembled WGS sequence"/>
</dbReference>
<proteinExistence type="predicted"/>
<reference evidence="1 2" key="1">
    <citation type="submission" date="2024-04" db="EMBL/GenBank/DDBJ databases">
        <title>Genome assembly C_amara_ONT_v2.</title>
        <authorList>
            <person name="Yant L."/>
            <person name="Moore C."/>
            <person name="Slenker M."/>
        </authorList>
    </citation>
    <scope>NUCLEOTIDE SEQUENCE [LARGE SCALE GENOMIC DNA]</scope>
    <source>
        <tissue evidence="1">Leaf</tissue>
    </source>
</reference>
<keyword evidence="2" id="KW-1185">Reference proteome</keyword>
<protein>
    <submittedName>
        <fullName evidence="1">Multiple organellar RNA editing factor 1</fullName>
    </submittedName>
</protein>
<sequence>MAAMFFFPLRRALLTTNSSFNRYVSRSPVRLFSTKLYDKADGSITKDTLPFEGCDYKHWLITMCLTNNMEIIECASVFGISLEEAEPMVYTGGSVWERNKAELMQAAGLRETCTKLE</sequence>
<gene>
    <name evidence="1" type="ORF">V5N11_020316</name>
</gene>
<accession>A0ABD1C2S3</accession>
<evidence type="ECO:0000313" key="2">
    <source>
        <dbReference type="Proteomes" id="UP001558713"/>
    </source>
</evidence>
<evidence type="ECO:0000313" key="1">
    <source>
        <dbReference type="EMBL" id="KAL1223763.1"/>
    </source>
</evidence>
<organism evidence="1 2">
    <name type="scientific">Cardamine amara subsp. amara</name>
    <dbReference type="NCBI Taxonomy" id="228776"/>
    <lineage>
        <taxon>Eukaryota</taxon>
        <taxon>Viridiplantae</taxon>
        <taxon>Streptophyta</taxon>
        <taxon>Embryophyta</taxon>
        <taxon>Tracheophyta</taxon>
        <taxon>Spermatophyta</taxon>
        <taxon>Magnoliopsida</taxon>
        <taxon>eudicotyledons</taxon>
        <taxon>Gunneridae</taxon>
        <taxon>Pentapetalae</taxon>
        <taxon>rosids</taxon>
        <taxon>malvids</taxon>
        <taxon>Brassicales</taxon>
        <taxon>Brassicaceae</taxon>
        <taxon>Cardamineae</taxon>
        <taxon>Cardamine</taxon>
    </lineage>
</organism>
<comment type="caution">
    <text evidence="1">The sequence shown here is derived from an EMBL/GenBank/DDBJ whole genome shotgun (WGS) entry which is preliminary data.</text>
</comment>